<dbReference type="InterPro" id="IPR052578">
    <property type="entry name" value="PI_Transfer_CRAL-TRIO"/>
</dbReference>
<evidence type="ECO:0000256" key="1">
    <source>
        <dbReference type="SAM" id="MobiDB-lite"/>
    </source>
</evidence>
<dbReference type="CDD" id="cd00170">
    <property type="entry name" value="SEC14"/>
    <property type="match status" value="1"/>
</dbReference>
<evidence type="ECO:0000259" key="2">
    <source>
        <dbReference type="PROSITE" id="PS50191"/>
    </source>
</evidence>
<dbReference type="PANTHER" id="PTHR45824">
    <property type="entry name" value="GH16843P"/>
    <property type="match status" value="1"/>
</dbReference>
<dbReference type="EMBL" id="JBJUIK010000011">
    <property type="protein sequence ID" value="KAL3514089.1"/>
    <property type="molecule type" value="Genomic_DNA"/>
</dbReference>
<dbReference type="InterPro" id="IPR011074">
    <property type="entry name" value="CRAL/TRIO_N_dom"/>
</dbReference>
<dbReference type="Proteomes" id="UP001630127">
    <property type="component" value="Unassembled WGS sequence"/>
</dbReference>
<name>A0ABD2Z5L4_9GENT</name>
<dbReference type="SMART" id="SM01100">
    <property type="entry name" value="CRAL_TRIO_N"/>
    <property type="match status" value="1"/>
</dbReference>
<dbReference type="AlphaFoldDB" id="A0ABD2Z5L4"/>
<dbReference type="FunFam" id="3.40.525.10:FF:000008">
    <property type="entry name" value="Phosphatidylinositol transfer protein 3"/>
    <property type="match status" value="1"/>
</dbReference>
<dbReference type="Pfam" id="PF03765">
    <property type="entry name" value="CRAL_TRIO_N"/>
    <property type="match status" value="1"/>
</dbReference>
<accession>A0ABD2Z5L4</accession>
<dbReference type="PROSITE" id="PS50191">
    <property type="entry name" value="CRAL_TRIO"/>
    <property type="match status" value="1"/>
</dbReference>
<evidence type="ECO:0000313" key="4">
    <source>
        <dbReference type="Proteomes" id="UP001630127"/>
    </source>
</evidence>
<dbReference type="SUPFAM" id="SSF52087">
    <property type="entry name" value="CRAL/TRIO domain"/>
    <property type="match status" value="1"/>
</dbReference>
<feature type="compositionally biased region" description="Polar residues" evidence="1">
    <location>
        <begin position="279"/>
        <end position="291"/>
    </location>
</feature>
<proteinExistence type="predicted"/>
<protein>
    <recommendedName>
        <fullName evidence="2">CRAL-TRIO domain-containing protein</fullName>
    </recommendedName>
</protein>
<organism evidence="3 4">
    <name type="scientific">Cinchona calisaya</name>
    <dbReference type="NCBI Taxonomy" id="153742"/>
    <lineage>
        <taxon>Eukaryota</taxon>
        <taxon>Viridiplantae</taxon>
        <taxon>Streptophyta</taxon>
        <taxon>Embryophyta</taxon>
        <taxon>Tracheophyta</taxon>
        <taxon>Spermatophyta</taxon>
        <taxon>Magnoliopsida</taxon>
        <taxon>eudicotyledons</taxon>
        <taxon>Gunneridae</taxon>
        <taxon>Pentapetalae</taxon>
        <taxon>asterids</taxon>
        <taxon>lamiids</taxon>
        <taxon>Gentianales</taxon>
        <taxon>Rubiaceae</taxon>
        <taxon>Cinchonoideae</taxon>
        <taxon>Cinchoneae</taxon>
        <taxon>Cinchona</taxon>
    </lineage>
</organism>
<sequence length="336" mass="38116">MSSETKTATPDGSEISLFSDAEKKKINDVKRLIGPLSGKLALYCSDASIARYLRARNWNVKKATKMLKASLKWRHEYKPEEIRWEDVANEAETGKIYRSNYKDKLGRTVLVMRPRCQNSKSAKGQIKYLVYCMENAIINLPENQEQMVWLIDFHGFNLSHISVNVTKETAKVLQEHYPERLGIAVLYNPPKIFEPFWKMVKPFLEPKTANKVKFVYSEDCNTKKLLAELFDIDLLEPAFGGKQGEDFDINRYAERMKEDDKKVPLFWKTEGGDPATASLPVQGTDDSSALDSDSETLDEKADDGSSSHEADTTDDLPTDDPLQETEGQSIDEKGTK</sequence>
<reference evidence="3 4" key="1">
    <citation type="submission" date="2024-11" db="EMBL/GenBank/DDBJ databases">
        <title>A near-complete genome assembly of Cinchona calisaya.</title>
        <authorList>
            <person name="Lian D.C."/>
            <person name="Zhao X.W."/>
            <person name="Wei L."/>
        </authorList>
    </citation>
    <scope>NUCLEOTIDE SEQUENCE [LARGE SCALE GENOMIC DNA]</scope>
    <source>
        <tissue evidence="3">Nenye</tissue>
    </source>
</reference>
<gene>
    <name evidence="3" type="ORF">ACH5RR_026806</name>
</gene>
<dbReference type="PANTHER" id="PTHR45824:SF6">
    <property type="entry name" value="F16L1.9 PROTEIN"/>
    <property type="match status" value="1"/>
</dbReference>
<dbReference type="SUPFAM" id="SSF46938">
    <property type="entry name" value="CRAL/TRIO N-terminal domain"/>
    <property type="match status" value="1"/>
</dbReference>
<feature type="domain" description="CRAL-TRIO" evidence="2">
    <location>
        <begin position="84"/>
        <end position="247"/>
    </location>
</feature>
<dbReference type="Gene3D" id="3.40.525.10">
    <property type="entry name" value="CRAL-TRIO lipid binding domain"/>
    <property type="match status" value="1"/>
</dbReference>
<dbReference type="InterPro" id="IPR036865">
    <property type="entry name" value="CRAL-TRIO_dom_sf"/>
</dbReference>
<feature type="compositionally biased region" description="Acidic residues" evidence="1">
    <location>
        <begin position="312"/>
        <end position="323"/>
    </location>
</feature>
<dbReference type="PRINTS" id="PR00180">
    <property type="entry name" value="CRETINALDHBP"/>
</dbReference>
<comment type="caution">
    <text evidence="3">The sequence shown here is derived from an EMBL/GenBank/DDBJ whole genome shotgun (WGS) entry which is preliminary data.</text>
</comment>
<evidence type="ECO:0000313" key="3">
    <source>
        <dbReference type="EMBL" id="KAL3514089.1"/>
    </source>
</evidence>
<dbReference type="InterPro" id="IPR001251">
    <property type="entry name" value="CRAL-TRIO_dom"/>
</dbReference>
<dbReference type="Pfam" id="PF00650">
    <property type="entry name" value="CRAL_TRIO"/>
    <property type="match status" value="1"/>
</dbReference>
<dbReference type="SMART" id="SM00516">
    <property type="entry name" value="SEC14"/>
    <property type="match status" value="1"/>
</dbReference>
<keyword evidence="4" id="KW-1185">Reference proteome</keyword>
<feature type="region of interest" description="Disordered" evidence="1">
    <location>
        <begin position="264"/>
        <end position="336"/>
    </location>
</feature>
<feature type="compositionally biased region" description="Basic and acidic residues" evidence="1">
    <location>
        <begin position="297"/>
        <end position="311"/>
    </location>
</feature>
<dbReference type="InterPro" id="IPR036273">
    <property type="entry name" value="CRAL/TRIO_N_dom_sf"/>
</dbReference>